<dbReference type="AlphaFoldDB" id="A0A1A7XLM3"/>
<sequence>NVNKIISINDALNSKDQRMRWKSHHSTIIYFVLLSPTERHKKLRFFWSLNTIFTSHSCSSGLPNGLNYD</sequence>
<dbReference type="EMBL" id="HADW01017582">
    <property type="protein sequence ID" value="SBP18982.1"/>
    <property type="molecule type" value="Transcribed_RNA"/>
</dbReference>
<evidence type="ECO:0000313" key="1">
    <source>
        <dbReference type="EMBL" id="SBP18982.1"/>
    </source>
</evidence>
<gene>
    <name evidence="1" type="primary">Nfu_g_1_014363</name>
</gene>
<accession>A0A1A7XLM3</accession>
<name>A0A1A7XLM3_9TELE</name>
<proteinExistence type="predicted"/>
<protein>
    <submittedName>
        <fullName evidence="1">Uncharacterized protein</fullName>
    </submittedName>
</protein>
<reference evidence="1" key="1">
    <citation type="submission" date="2016-05" db="EMBL/GenBank/DDBJ databases">
        <authorList>
            <person name="Lavstsen T."/>
            <person name="Jespersen J.S."/>
        </authorList>
    </citation>
    <scope>NUCLEOTIDE SEQUENCE</scope>
    <source>
        <tissue evidence="1">Brain</tissue>
    </source>
</reference>
<reference evidence="1" key="2">
    <citation type="submission" date="2016-06" db="EMBL/GenBank/DDBJ databases">
        <title>The genome of a short-lived fish provides insights into sex chromosome evolution and the genetic control of aging.</title>
        <authorList>
            <person name="Reichwald K."/>
            <person name="Felder M."/>
            <person name="Petzold A."/>
            <person name="Koch P."/>
            <person name="Groth M."/>
            <person name="Platzer M."/>
        </authorList>
    </citation>
    <scope>NUCLEOTIDE SEQUENCE</scope>
    <source>
        <tissue evidence="1">Brain</tissue>
    </source>
</reference>
<feature type="non-terminal residue" evidence="1">
    <location>
        <position position="69"/>
    </location>
</feature>
<organism evidence="1">
    <name type="scientific">Iconisemion striatum</name>
    <dbReference type="NCBI Taxonomy" id="60296"/>
    <lineage>
        <taxon>Eukaryota</taxon>
        <taxon>Metazoa</taxon>
        <taxon>Chordata</taxon>
        <taxon>Craniata</taxon>
        <taxon>Vertebrata</taxon>
        <taxon>Euteleostomi</taxon>
        <taxon>Actinopterygii</taxon>
        <taxon>Neopterygii</taxon>
        <taxon>Teleostei</taxon>
        <taxon>Neoteleostei</taxon>
        <taxon>Acanthomorphata</taxon>
        <taxon>Ovalentaria</taxon>
        <taxon>Atherinomorphae</taxon>
        <taxon>Cyprinodontiformes</taxon>
        <taxon>Nothobranchiidae</taxon>
        <taxon>Iconisemion</taxon>
    </lineage>
</organism>
<feature type="non-terminal residue" evidence="1">
    <location>
        <position position="1"/>
    </location>
</feature>